<dbReference type="Proteomes" id="UP000008810">
    <property type="component" value="Chromosome 1"/>
</dbReference>
<dbReference type="EMBL" id="CM000880">
    <property type="protein sequence ID" value="KQK12587.1"/>
    <property type="molecule type" value="Genomic_DNA"/>
</dbReference>
<dbReference type="eggNOG" id="ENOG502S8RB">
    <property type="taxonomic scope" value="Eukaryota"/>
</dbReference>
<feature type="compositionally biased region" description="Acidic residues" evidence="1">
    <location>
        <begin position="104"/>
        <end position="119"/>
    </location>
</feature>
<dbReference type="AlphaFoldDB" id="I1GLX1"/>
<evidence type="ECO:0000313" key="2">
    <source>
        <dbReference type="EMBL" id="KQK12587.1"/>
    </source>
</evidence>
<keyword evidence="4" id="KW-1185">Reference proteome</keyword>
<dbReference type="KEGG" id="bdi:100824433"/>
<evidence type="ECO:0000313" key="4">
    <source>
        <dbReference type="Proteomes" id="UP000008810"/>
    </source>
</evidence>
<dbReference type="PANTHER" id="PTHR35104">
    <property type="entry name" value="OS03G0807000 PROTEIN"/>
    <property type="match status" value="1"/>
</dbReference>
<reference evidence="2" key="2">
    <citation type="submission" date="2017-06" db="EMBL/GenBank/DDBJ databases">
        <title>WGS assembly of Brachypodium distachyon.</title>
        <authorList>
            <consortium name="The International Brachypodium Initiative"/>
            <person name="Lucas S."/>
            <person name="Harmon-Smith M."/>
            <person name="Lail K."/>
            <person name="Tice H."/>
            <person name="Grimwood J."/>
            <person name="Bruce D."/>
            <person name="Barry K."/>
            <person name="Shu S."/>
            <person name="Lindquist E."/>
            <person name="Wang M."/>
            <person name="Pitluck S."/>
            <person name="Vogel J.P."/>
            <person name="Garvin D.F."/>
            <person name="Mockler T.C."/>
            <person name="Schmutz J."/>
            <person name="Rokhsar D."/>
            <person name="Bevan M.W."/>
        </authorList>
    </citation>
    <scope>NUCLEOTIDE SEQUENCE</scope>
    <source>
        <strain evidence="2">Bd21</strain>
    </source>
</reference>
<dbReference type="GeneID" id="100824433"/>
<reference evidence="2 3" key="1">
    <citation type="journal article" date="2010" name="Nature">
        <title>Genome sequencing and analysis of the model grass Brachypodium distachyon.</title>
        <authorList>
            <consortium name="International Brachypodium Initiative"/>
        </authorList>
    </citation>
    <scope>NUCLEOTIDE SEQUENCE [LARGE SCALE GENOMIC DNA]</scope>
    <source>
        <strain evidence="2">Bd21</strain>
        <strain evidence="3">cv. Bd21</strain>
    </source>
</reference>
<dbReference type="PANTHER" id="PTHR35104:SF13">
    <property type="entry name" value="OS03G0807000 PROTEIN"/>
    <property type="match status" value="1"/>
</dbReference>
<dbReference type="OMA" id="LCCGPLH"/>
<dbReference type="EnsemblPlants" id="KQK12587">
    <property type="protein sequence ID" value="KQK12587"/>
    <property type="gene ID" value="BRADI_1g04730v3"/>
</dbReference>
<dbReference type="Gramene" id="KQK12587">
    <property type="protein sequence ID" value="KQK12587"/>
    <property type="gene ID" value="BRADI_1g04730v3"/>
</dbReference>
<accession>I1GLX1</accession>
<dbReference type="HOGENOM" id="CLU_148943_0_0_1"/>
<reference evidence="3" key="3">
    <citation type="submission" date="2018-08" db="UniProtKB">
        <authorList>
            <consortium name="EnsemblPlants"/>
        </authorList>
    </citation>
    <scope>IDENTIFICATION</scope>
    <source>
        <strain evidence="3">cv. Bd21</strain>
    </source>
</reference>
<organism evidence="2">
    <name type="scientific">Brachypodium distachyon</name>
    <name type="common">Purple false brome</name>
    <name type="synonym">Trachynia distachya</name>
    <dbReference type="NCBI Taxonomy" id="15368"/>
    <lineage>
        <taxon>Eukaryota</taxon>
        <taxon>Viridiplantae</taxon>
        <taxon>Streptophyta</taxon>
        <taxon>Embryophyta</taxon>
        <taxon>Tracheophyta</taxon>
        <taxon>Spermatophyta</taxon>
        <taxon>Magnoliopsida</taxon>
        <taxon>Liliopsida</taxon>
        <taxon>Poales</taxon>
        <taxon>Poaceae</taxon>
        <taxon>BOP clade</taxon>
        <taxon>Pooideae</taxon>
        <taxon>Stipodae</taxon>
        <taxon>Brachypodieae</taxon>
        <taxon>Brachypodium</taxon>
    </lineage>
</organism>
<sequence>MTVRAGWVVAVARASAEGWQRVACNPETLPPDRVLALLCCGPLHLLARLAAFLCVPFIPAHASPLRFANPRRRQRLLLLPPPDLMLARHSRSSFSSSSSSSSSSDEDDDDNDDYVDIEDGDHINPHDD</sequence>
<evidence type="ECO:0000256" key="1">
    <source>
        <dbReference type="SAM" id="MobiDB-lite"/>
    </source>
</evidence>
<feature type="region of interest" description="Disordered" evidence="1">
    <location>
        <begin position="89"/>
        <end position="128"/>
    </location>
</feature>
<dbReference type="RefSeq" id="XP_003559275.1">
    <property type="nucleotide sequence ID" value="XM_003559227.4"/>
</dbReference>
<feature type="compositionally biased region" description="Low complexity" evidence="1">
    <location>
        <begin position="92"/>
        <end position="103"/>
    </location>
</feature>
<name>I1GLX1_BRADI</name>
<gene>
    <name evidence="3" type="primary">LOC100824433</name>
    <name evidence="2" type="ORF">BRADI_1g04730v3</name>
</gene>
<protein>
    <submittedName>
        <fullName evidence="2 3">Uncharacterized protein</fullName>
    </submittedName>
</protein>
<evidence type="ECO:0000313" key="3">
    <source>
        <dbReference type="EnsemblPlants" id="KQK12587"/>
    </source>
</evidence>
<proteinExistence type="predicted"/>